<organism evidence="2 3">
    <name type="scientific">Desulfitobacterium metallireducens DSM 15288</name>
    <dbReference type="NCBI Taxonomy" id="871968"/>
    <lineage>
        <taxon>Bacteria</taxon>
        <taxon>Bacillati</taxon>
        <taxon>Bacillota</taxon>
        <taxon>Clostridia</taxon>
        <taxon>Eubacteriales</taxon>
        <taxon>Desulfitobacteriaceae</taxon>
        <taxon>Desulfitobacterium</taxon>
    </lineage>
</organism>
<dbReference type="SUPFAM" id="SSF55469">
    <property type="entry name" value="FMN-dependent nitroreductase-like"/>
    <property type="match status" value="1"/>
</dbReference>
<dbReference type="InterPro" id="IPR029479">
    <property type="entry name" value="Nitroreductase"/>
</dbReference>
<proteinExistence type="predicted"/>
<dbReference type="STRING" id="871968.DESME_03615"/>
<dbReference type="KEGG" id="dmt:DESME_03615"/>
<dbReference type="EMBL" id="CP007032">
    <property type="protein sequence ID" value="AHF08459.1"/>
    <property type="molecule type" value="Genomic_DNA"/>
</dbReference>
<sequence>MNEIEKRRSIRKYINKPVEDEKINNLIESARQFEACTLAMLTCFLAII</sequence>
<dbReference type="Pfam" id="PF00881">
    <property type="entry name" value="Nitroreductase"/>
    <property type="match status" value="1"/>
</dbReference>
<dbReference type="HOGENOM" id="CLU_3152041_0_0_9"/>
<protein>
    <recommendedName>
        <fullName evidence="1">Nitroreductase domain-containing protein</fullName>
    </recommendedName>
</protein>
<reference evidence="2 3" key="1">
    <citation type="submission" date="2013-12" db="EMBL/GenBank/DDBJ databases">
        <authorList>
            <consortium name="DOE Joint Genome Institute"/>
            <person name="Smidt H."/>
            <person name="Huntemann M."/>
            <person name="Han J."/>
            <person name="Chen A."/>
            <person name="Kyrpides N."/>
            <person name="Mavromatis K."/>
            <person name="Markowitz V."/>
            <person name="Palaniappan K."/>
            <person name="Ivanova N."/>
            <person name="Schaumberg A."/>
            <person name="Pati A."/>
            <person name="Liolios K."/>
            <person name="Nordberg H.P."/>
            <person name="Cantor M.N."/>
            <person name="Hua S.X."/>
            <person name="Woyke T."/>
        </authorList>
    </citation>
    <scope>NUCLEOTIDE SEQUENCE [LARGE SCALE GENOMIC DNA]</scope>
    <source>
        <strain evidence="3">DSM 15288</strain>
    </source>
</reference>
<gene>
    <name evidence="2" type="ORF">DESME_03615</name>
</gene>
<dbReference type="Gene3D" id="3.40.109.10">
    <property type="entry name" value="NADH Oxidase"/>
    <property type="match status" value="1"/>
</dbReference>
<evidence type="ECO:0000259" key="1">
    <source>
        <dbReference type="Pfam" id="PF00881"/>
    </source>
</evidence>
<dbReference type="Proteomes" id="UP000010847">
    <property type="component" value="Chromosome"/>
</dbReference>
<dbReference type="AlphaFoldDB" id="W0EGX4"/>
<dbReference type="GO" id="GO:0016491">
    <property type="term" value="F:oxidoreductase activity"/>
    <property type="evidence" value="ECO:0007669"/>
    <property type="project" value="InterPro"/>
</dbReference>
<name>W0EGX4_9FIRM</name>
<evidence type="ECO:0000313" key="2">
    <source>
        <dbReference type="EMBL" id="AHF08459.1"/>
    </source>
</evidence>
<keyword evidence="3" id="KW-1185">Reference proteome</keyword>
<evidence type="ECO:0000313" key="3">
    <source>
        <dbReference type="Proteomes" id="UP000010847"/>
    </source>
</evidence>
<dbReference type="InterPro" id="IPR000415">
    <property type="entry name" value="Nitroreductase-like"/>
</dbReference>
<feature type="domain" description="Nitroreductase" evidence="1">
    <location>
        <begin position="4"/>
        <end position="31"/>
    </location>
</feature>
<accession>W0EGX4</accession>